<evidence type="ECO:0000313" key="3">
    <source>
        <dbReference type="Proteomes" id="UP001249851"/>
    </source>
</evidence>
<dbReference type="EMBL" id="JARQWQ010000010">
    <property type="protein sequence ID" value="KAK2569007.1"/>
    <property type="molecule type" value="Genomic_DNA"/>
</dbReference>
<comment type="caution">
    <text evidence="2">The sequence shown here is derived from an EMBL/GenBank/DDBJ whole genome shotgun (WGS) entry which is preliminary data.</text>
</comment>
<gene>
    <name evidence="2" type="ORF">P5673_005882</name>
</gene>
<feature type="transmembrane region" description="Helical" evidence="1">
    <location>
        <begin position="27"/>
        <end position="47"/>
    </location>
</feature>
<sequence length="260" mass="29614">MEEFKNEPCKTFGAVVRQFSSGSGTDLSLSLLTVSLALSVVATFVLFSDSKYDLRFGIRKPESVGRDSDSLEGIPEKSDWRGRHLRQNHAKRRRFQRVKSYSWVPLGSETAPLPLKKTTKKNALSQRNDLSNANFPINEREQSFRGVLAHFLFVELDRFWPGPLPRLVPRLLPRPDETLVEATVRAVRGVPAGLGKDQRPFMKMSTTKNRFHEFEDITHPVSNVVRNLKSHPPQRHEGLWVYRPFWNFGSSLALALAKCS</sequence>
<evidence type="ECO:0000313" key="2">
    <source>
        <dbReference type="EMBL" id="KAK2569007.1"/>
    </source>
</evidence>
<protein>
    <submittedName>
        <fullName evidence="2">Uncharacterized protein</fullName>
    </submittedName>
</protein>
<evidence type="ECO:0000256" key="1">
    <source>
        <dbReference type="SAM" id="Phobius"/>
    </source>
</evidence>
<keyword evidence="1" id="KW-0472">Membrane</keyword>
<reference evidence="2" key="2">
    <citation type="journal article" date="2023" name="Science">
        <title>Genomic signatures of disease resistance in endangered staghorn corals.</title>
        <authorList>
            <person name="Vollmer S.V."/>
            <person name="Selwyn J.D."/>
            <person name="Despard B.A."/>
            <person name="Roesel C.L."/>
        </authorList>
    </citation>
    <scope>NUCLEOTIDE SEQUENCE</scope>
    <source>
        <strain evidence="2">K2</strain>
    </source>
</reference>
<proteinExistence type="predicted"/>
<accession>A0AAD9QX52</accession>
<dbReference type="AlphaFoldDB" id="A0AAD9QX52"/>
<keyword evidence="3" id="KW-1185">Reference proteome</keyword>
<organism evidence="2 3">
    <name type="scientific">Acropora cervicornis</name>
    <name type="common">Staghorn coral</name>
    <dbReference type="NCBI Taxonomy" id="6130"/>
    <lineage>
        <taxon>Eukaryota</taxon>
        <taxon>Metazoa</taxon>
        <taxon>Cnidaria</taxon>
        <taxon>Anthozoa</taxon>
        <taxon>Hexacorallia</taxon>
        <taxon>Scleractinia</taxon>
        <taxon>Astrocoeniina</taxon>
        <taxon>Acroporidae</taxon>
        <taxon>Acropora</taxon>
    </lineage>
</organism>
<dbReference type="Proteomes" id="UP001249851">
    <property type="component" value="Unassembled WGS sequence"/>
</dbReference>
<name>A0AAD9QX52_ACRCE</name>
<keyword evidence="1" id="KW-1133">Transmembrane helix</keyword>
<keyword evidence="1" id="KW-0812">Transmembrane</keyword>
<reference evidence="2" key="1">
    <citation type="journal article" date="2023" name="G3 (Bethesda)">
        <title>Whole genome assembly and annotation of the endangered Caribbean coral Acropora cervicornis.</title>
        <authorList>
            <person name="Selwyn J.D."/>
            <person name="Vollmer S.V."/>
        </authorList>
    </citation>
    <scope>NUCLEOTIDE SEQUENCE</scope>
    <source>
        <strain evidence="2">K2</strain>
    </source>
</reference>